<name>N8XJW0_9GAMM</name>
<dbReference type="Gene3D" id="2.60.450.10">
    <property type="entry name" value="Lipopolysaccharide (LPS) transport protein A like domain"/>
    <property type="match status" value="1"/>
</dbReference>
<dbReference type="InterPro" id="IPR005653">
    <property type="entry name" value="OstA-like_N"/>
</dbReference>
<comment type="caution">
    <text evidence="5">The sequence shown here is derived from an EMBL/GenBank/DDBJ whole genome shotgun (WGS) entry which is preliminary data.</text>
</comment>
<evidence type="ECO:0000313" key="5">
    <source>
        <dbReference type="EMBL" id="ENV07728.1"/>
    </source>
</evidence>
<evidence type="ECO:0000313" key="6">
    <source>
        <dbReference type="Proteomes" id="UP000013209"/>
    </source>
</evidence>
<feature type="domain" description="Organic solvent tolerance-like N-terminal" evidence="4">
    <location>
        <begin position="39"/>
        <end position="137"/>
    </location>
</feature>
<dbReference type="Proteomes" id="UP000013209">
    <property type="component" value="Unassembled WGS sequence"/>
</dbReference>
<dbReference type="GO" id="GO:0009279">
    <property type="term" value="C:cell outer membrane"/>
    <property type="evidence" value="ECO:0007669"/>
    <property type="project" value="TreeGrafter"/>
</dbReference>
<keyword evidence="2" id="KW-0732">Signal</keyword>
<evidence type="ECO:0000259" key="4">
    <source>
        <dbReference type="Pfam" id="PF03968"/>
    </source>
</evidence>
<keyword evidence="1" id="KW-0813">Transport</keyword>
<dbReference type="EMBL" id="APPH01000020">
    <property type="protein sequence ID" value="ENV07728.1"/>
    <property type="molecule type" value="Genomic_DNA"/>
</dbReference>
<proteinExistence type="predicted"/>
<organism evidence="5 6">
    <name type="scientific">Acinetobacter higginsii</name>
    <dbReference type="NCBI Taxonomy" id="70347"/>
    <lineage>
        <taxon>Bacteria</taxon>
        <taxon>Pseudomonadati</taxon>
        <taxon>Pseudomonadota</taxon>
        <taxon>Gammaproteobacteria</taxon>
        <taxon>Moraxellales</taxon>
        <taxon>Moraxellaceae</taxon>
        <taxon>Acinetobacter</taxon>
    </lineage>
</organism>
<dbReference type="Pfam" id="PF03968">
    <property type="entry name" value="LptD_N"/>
    <property type="match status" value="1"/>
</dbReference>
<dbReference type="RefSeq" id="WP_004807663.1">
    <property type="nucleotide sequence ID" value="NZ_KB849440.1"/>
</dbReference>
<dbReference type="PANTHER" id="PTHR36504:SF1">
    <property type="entry name" value="LIPOPOLYSACCHARIDE EXPORT SYSTEM PROTEIN LPTA"/>
    <property type="match status" value="1"/>
</dbReference>
<dbReference type="GO" id="GO:0015920">
    <property type="term" value="P:lipopolysaccharide transport"/>
    <property type="evidence" value="ECO:0007669"/>
    <property type="project" value="InterPro"/>
</dbReference>
<dbReference type="GO" id="GO:0030288">
    <property type="term" value="C:outer membrane-bounded periplasmic space"/>
    <property type="evidence" value="ECO:0007669"/>
    <property type="project" value="TreeGrafter"/>
</dbReference>
<evidence type="ECO:0000256" key="3">
    <source>
        <dbReference type="ARBA" id="ARBA00022764"/>
    </source>
</evidence>
<dbReference type="STRING" id="1144672.F966_03585"/>
<dbReference type="AlphaFoldDB" id="N8XJW0"/>
<gene>
    <name evidence="5" type="ORF">F966_03585</name>
</gene>
<evidence type="ECO:0000256" key="2">
    <source>
        <dbReference type="ARBA" id="ARBA00022729"/>
    </source>
</evidence>
<keyword evidence="3" id="KW-0574">Periplasm</keyword>
<dbReference type="GO" id="GO:0001530">
    <property type="term" value="F:lipopolysaccharide binding"/>
    <property type="evidence" value="ECO:0007669"/>
    <property type="project" value="InterPro"/>
</dbReference>
<sequence length="170" mass="18731">MMKKIVSITSILMCSTHIYALESDFQQSIYIEATDTLYSPNQSSFSASNIQIKQGTIDIQAAKAIGTLKNGQPYQLTLMGSPVRFQQKVSEEKGMVYGKANRVEYNTSATEIVLKGNASIIMDGSSISGETLRYNLTIGDVEARGSSNKRVQMVIPPQKNVQMKPLIRSQ</sequence>
<evidence type="ECO:0000256" key="1">
    <source>
        <dbReference type="ARBA" id="ARBA00022448"/>
    </source>
</evidence>
<dbReference type="PANTHER" id="PTHR36504">
    <property type="entry name" value="LIPOPOLYSACCHARIDE EXPORT SYSTEM PROTEIN LPTA"/>
    <property type="match status" value="1"/>
</dbReference>
<dbReference type="HOGENOM" id="CLU_095993_6_0_6"/>
<dbReference type="PATRIC" id="fig|1144672.3.peg.3461"/>
<dbReference type="InterPro" id="IPR014340">
    <property type="entry name" value="LptA"/>
</dbReference>
<dbReference type="eggNOG" id="COG1934">
    <property type="taxonomic scope" value="Bacteria"/>
</dbReference>
<dbReference type="NCBIfam" id="TIGR03002">
    <property type="entry name" value="outer_YhbN_LptA"/>
    <property type="match status" value="1"/>
</dbReference>
<accession>N8XJW0</accession>
<dbReference type="GO" id="GO:0017089">
    <property type="term" value="F:glycolipid transfer activity"/>
    <property type="evidence" value="ECO:0007669"/>
    <property type="project" value="TreeGrafter"/>
</dbReference>
<protein>
    <submittedName>
        <fullName evidence="5">Lipopolysaccharide transport periplasmic protein LptA</fullName>
    </submittedName>
</protein>
<reference evidence="5 6" key="1">
    <citation type="submission" date="2013-02" db="EMBL/GenBank/DDBJ databases">
        <title>The Genome Sequence of Acinetobacter sp. CIP 56.2.</title>
        <authorList>
            <consortium name="The Broad Institute Genome Sequencing Platform"/>
            <consortium name="The Broad Institute Genome Sequencing Center for Infectious Disease"/>
            <person name="Cerqueira G."/>
            <person name="Feldgarden M."/>
            <person name="Courvalin P."/>
            <person name="Perichon B."/>
            <person name="Grillot-Courvalin C."/>
            <person name="Clermont D."/>
            <person name="Rocha E."/>
            <person name="Yoon E.-J."/>
            <person name="Nemec A."/>
            <person name="Walker B."/>
            <person name="Young S.K."/>
            <person name="Zeng Q."/>
            <person name="Gargeya S."/>
            <person name="Fitzgerald M."/>
            <person name="Haas B."/>
            <person name="Abouelleil A."/>
            <person name="Alvarado L."/>
            <person name="Arachchi H.M."/>
            <person name="Berlin A.M."/>
            <person name="Chapman S.B."/>
            <person name="Dewar J."/>
            <person name="Goldberg J."/>
            <person name="Griggs A."/>
            <person name="Gujja S."/>
            <person name="Hansen M."/>
            <person name="Howarth C."/>
            <person name="Imamovic A."/>
            <person name="Larimer J."/>
            <person name="McCowan C."/>
            <person name="Murphy C."/>
            <person name="Neiman D."/>
            <person name="Pearson M."/>
            <person name="Priest M."/>
            <person name="Roberts A."/>
            <person name="Saif S."/>
            <person name="Shea T."/>
            <person name="Sisk P."/>
            <person name="Sykes S."/>
            <person name="Wortman J."/>
            <person name="Nusbaum C."/>
            <person name="Birren B."/>
        </authorList>
    </citation>
    <scope>NUCLEOTIDE SEQUENCE [LARGE SCALE GENOMIC DNA]</scope>
    <source>
        <strain evidence="5 6">CIP 56.2</strain>
    </source>
</reference>
<dbReference type="InterPro" id="IPR052037">
    <property type="entry name" value="LPS_export_LptA"/>
</dbReference>